<proteinExistence type="predicted"/>
<gene>
    <name evidence="1" type="ORF">FXF65_40375</name>
</gene>
<dbReference type="SUPFAM" id="SSF50475">
    <property type="entry name" value="FMN-binding split barrel"/>
    <property type="match status" value="1"/>
</dbReference>
<comment type="caution">
    <text evidence="1">The sequence shown here is derived from an EMBL/GenBank/DDBJ whole genome shotgun (WGS) entry which is preliminary data.</text>
</comment>
<keyword evidence="2" id="KW-1185">Reference proteome</keyword>
<dbReference type="InterPro" id="IPR012349">
    <property type="entry name" value="Split_barrel_FMN-bd"/>
</dbReference>
<dbReference type="EMBL" id="VSFF01000018">
    <property type="protein sequence ID" value="TYC08119.1"/>
    <property type="molecule type" value="Genomic_DNA"/>
</dbReference>
<reference evidence="1 2" key="1">
    <citation type="submission" date="2019-08" db="EMBL/GenBank/DDBJ databases">
        <title>Actinomadura sp. nov. CYP1-5 isolated from mountain soil.</title>
        <authorList>
            <person name="Songsumanus A."/>
            <person name="Kuncharoen N."/>
            <person name="Kudo T."/>
            <person name="Yuki M."/>
            <person name="Igarashi Y."/>
            <person name="Tanasupawat S."/>
        </authorList>
    </citation>
    <scope>NUCLEOTIDE SEQUENCE [LARGE SCALE GENOMIC DNA]</scope>
    <source>
        <strain evidence="1 2">GKU157</strain>
    </source>
</reference>
<dbReference type="RefSeq" id="WP_148355751.1">
    <property type="nucleotide sequence ID" value="NZ_JBHSBF010000001.1"/>
</dbReference>
<name>A0A5D0TTG0_9ACTN</name>
<dbReference type="Pfam" id="PF12900">
    <property type="entry name" value="Pyridox_ox_2"/>
    <property type="match status" value="1"/>
</dbReference>
<protein>
    <submittedName>
        <fullName evidence="1">Pyridoxamine 5'-phosphate oxidase family protein</fullName>
    </submittedName>
</protein>
<evidence type="ECO:0000313" key="2">
    <source>
        <dbReference type="Proteomes" id="UP000322634"/>
    </source>
</evidence>
<organism evidence="1 2">
    <name type="scientific">Actinomadura syzygii</name>
    <dbReference type="NCBI Taxonomy" id="1427538"/>
    <lineage>
        <taxon>Bacteria</taxon>
        <taxon>Bacillati</taxon>
        <taxon>Actinomycetota</taxon>
        <taxon>Actinomycetes</taxon>
        <taxon>Streptosporangiales</taxon>
        <taxon>Thermomonosporaceae</taxon>
        <taxon>Actinomadura</taxon>
    </lineage>
</organism>
<accession>A0A5D0TTG0</accession>
<dbReference type="Gene3D" id="2.30.110.10">
    <property type="entry name" value="Electron Transport, Fmn-binding Protein, Chain A"/>
    <property type="match status" value="1"/>
</dbReference>
<dbReference type="OrthoDB" id="3212118at2"/>
<dbReference type="AlphaFoldDB" id="A0A5D0TTG0"/>
<dbReference type="Proteomes" id="UP000322634">
    <property type="component" value="Unassembled WGS sequence"/>
</dbReference>
<dbReference type="InterPro" id="IPR024747">
    <property type="entry name" value="Pyridox_Oxase-rel"/>
</dbReference>
<sequence>MKDLTDGPRSLTRGECLDLMGTVKVGRVVFTEHALPAVMPVGFVLEGGDVVVCVPPASGLAAATGGAIVAFEADDLGTTGPAGWTVTVVGRARVVRDPGDPARRALAAWTSGPRPEFMRISCQRVTGRRVGPSSTGEGYEAAA</sequence>
<evidence type="ECO:0000313" key="1">
    <source>
        <dbReference type="EMBL" id="TYC08119.1"/>
    </source>
</evidence>